<dbReference type="EMBL" id="BMZH01000001">
    <property type="protein sequence ID" value="GHA82243.1"/>
    <property type="molecule type" value="Genomic_DNA"/>
</dbReference>
<evidence type="ECO:0000256" key="6">
    <source>
        <dbReference type="SAM" id="Phobius"/>
    </source>
</evidence>
<dbReference type="GO" id="GO:0016020">
    <property type="term" value="C:membrane"/>
    <property type="evidence" value="ECO:0007669"/>
    <property type="project" value="UniProtKB-SubCell"/>
</dbReference>
<evidence type="ECO:0000313" key="8">
    <source>
        <dbReference type="EMBL" id="GHA82243.1"/>
    </source>
</evidence>
<evidence type="ECO:0000256" key="1">
    <source>
        <dbReference type="ARBA" id="ARBA00004370"/>
    </source>
</evidence>
<dbReference type="Pfam" id="PF07219">
    <property type="entry name" value="HemY_N"/>
    <property type="match status" value="1"/>
</dbReference>
<keyword evidence="2 6" id="KW-0812">Transmembrane</keyword>
<evidence type="ECO:0000256" key="2">
    <source>
        <dbReference type="ARBA" id="ARBA00022692"/>
    </source>
</evidence>
<feature type="domain" description="HemY N-terminal" evidence="7">
    <location>
        <begin position="44"/>
        <end position="138"/>
    </location>
</feature>
<dbReference type="SUPFAM" id="SSF48452">
    <property type="entry name" value="TPR-like"/>
    <property type="match status" value="2"/>
</dbReference>
<keyword evidence="3 6" id="KW-1133">Transmembrane helix</keyword>
<feature type="region of interest" description="Disordered" evidence="5">
    <location>
        <begin position="437"/>
        <end position="490"/>
    </location>
</feature>
<protein>
    <recommendedName>
        <fullName evidence="7">HemY N-terminal domain-containing protein</fullName>
    </recommendedName>
</protein>
<comment type="subcellular location">
    <subcellularLocation>
        <location evidence="1">Membrane</location>
    </subcellularLocation>
</comment>
<feature type="compositionally biased region" description="Basic and acidic residues" evidence="5">
    <location>
        <begin position="437"/>
        <end position="456"/>
    </location>
</feature>
<organism evidence="8 9">
    <name type="scientific">Algimonas arctica</name>
    <dbReference type="NCBI Taxonomy" id="1479486"/>
    <lineage>
        <taxon>Bacteria</taxon>
        <taxon>Pseudomonadati</taxon>
        <taxon>Pseudomonadota</taxon>
        <taxon>Alphaproteobacteria</taxon>
        <taxon>Maricaulales</taxon>
        <taxon>Robiginitomaculaceae</taxon>
        <taxon>Algimonas</taxon>
    </lineage>
</organism>
<evidence type="ECO:0000256" key="4">
    <source>
        <dbReference type="ARBA" id="ARBA00023136"/>
    </source>
</evidence>
<evidence type="ECO:0000259" key="7">
    <source>
        <dbReference type="Pfam" id="PF07219"/>
    </source>
</evidence>
<name>A0A8J3CPJ8_9PROT</name>
<dbReference type="Proteomes" id="UP000634004">
    <property type="component" value="Unassembled WGS sequence"/>
</dbReference>
<keyword evidence="4 6" id="KW-0472">Membrane</keyword>
<evidence type="ECO:0000313" key="9">
    <source>
        <dbReference type="Proteomes" id="UP000634004"/>
    </source>
</evidence>
<evidence type="ECO:0000256" key="5">
    <source>
        <dbReference type="SAM" id="MobiDB-lite"/>
    </source>
</evidence>
<reference evidence="8" key="1">
    <citation type="journal article" date="2014" name="Int. J. Syst. Evol. Microbiol.">
        <title>Complete genome sequence of Corynebacterium casei LMG S-19264T (=DSM 44701T), isolated from a smear-ripened cheese.</title>
        <authorList>
            <consortium name="US DOE Joint Genome Institute (JGI-PGF)"/>
            <person name="Walter F."/>
            <person name="Albersmeier A."/>
            <person name="Kalinowski J."/>
            <person name="Ruckert C."/>
        </authorList>
    </citation>
    <scope>NUCLEOTIDE SEQUENCE</scope>
    <source>
        <strain evidence="8">KCTC 32513</strain>
    </source>
</reference>
<dbReference type="AlphaFoldDB" id="A0A8J3CPJ8"/>
<proteinExistence type="predicted"/>
<dbReference type="InterPro" id="IPR010817">
    <property type="entry name" value="HemY_N"/>
</dbReference>
<gene>
    <name evidence="8" type="ORF">GCM10009069_01710</name>
</gene>
<comment type="caution">
    <text evidence="8">The sequence shown here is derived from an EMBL/GenBank/DDBJ whole genome shotgun (WGS) entry which is preliminary data.</text>
</comment>
<evidence type="ECO:0000256" key="3">
    <source>
        <dbReference type="ARBA" id="ARBA00022989"/>
    </source>
</evidence>
<keyword evidence="9" id="KW-1185">Reference proteome</keyword>
<feature type="transmembrane region" description="Helical" evidence="6">
    <location>
        <begin position="50"/>
        <end position="73"/>
    </location>
</feature>
<reference evidence="8" key="2">
    <citation type="submission" date="2020-09" db="EMBL/GenBank/DDBJ databases">
        <authorList>
            <person name="Sun Q."/>
            <person name="Kim S."/>
        </authorList>
    </citation>
    <scope>NUCLEOTIDE SEQUENCE</scope>
    <source>
        <strain evidence="8">KCTC 32513</strain>
    </source>
</reference>
<accession>A0A8J3CPJ8</accession>
<dbReference type="RefSeq" id="WP_189494386.1">
    <property type="nucleotide sequence ID" value="NZ_BMZH01000001.1"/>
</dbReference>
<sequence length="490" mass="54028">MTKYIITFLLFVAILAGALLYIGDDAMLTLSSSGAKWPIAFPDLEMSWQAVIFLGTLLMIGTITLWSLLLWIWRLPRRLKSGVGMRKRNRAIDAMEEALIAGAEGDMDRARKASARVRDLAGSTDLGHIISATAAEACGDQEQAIIHYSAMLDSPKTRPTAQRGLAQAKLAKGDLPGAVEAAREAFDQNVQARWAFDTLFKALVADYRWTEARDVLEKGRAAKHISGVVFNRRRAVLLTAEADYWMDHGQHDKSLELSQAALKDASDFAPAVAIAAYELARTGGQKKAASLLEKAWKTAPHPAISLAYFDLYPGESDATRSKRLERFIASDPEDREARLLMISHDLRSGRPVDALSLLAQILDEEEPTARLCLLAAEAERALGNPTDAGMWTERAATAPHERDWSDLDPEGPGFAYESQDWRRLVFSFGDTGELVHPRAERQDAIRRPTPEAKLEPLRLAAPEDEAAPDGDLARRFDDLMDAQPGDKDAE</sequence>
<dbReference type="Gene3D" id="1.25.40.10">
    <property type="entry name" value="Tetratricopeptide repeat domain"/>
    <property type="match status" value="1"/>
</dbReference>
<dbReference type="InterPro" id="IPR011990">
    <property type="entry name" value="TPR-like_helical_dom_sf"/>
</dbReference>
<feature type="compositionally biased region" description="Basic and acidic residues" evidence="5">
    <location>
        <begin position="471"/>
        <end position="490"/>
    </location>
</feature>